<evidence type="ECO:0000313" key="2">
    <source>
        <dbReference type="EMBL" id="OUD08296.1"/>
    </source>
</evidence>
<dbReference type="EMBL" id="MSPP01000006">
    <property type="protein sequence ID" value="OUD08296.1"/>
    <property type="molecule type" value="Genomic_DNA"/>
</dbReference>
<keyword evidence="3" id="KW-1185">Reference proteome</keyword>
<evidence type="ECO:0008006" key="4">
    <source>
        <dbReference type="Google" id="ProtNLM"/>
    </source>
</evidence>
<name>A0A251WVC4_9RHOB</name>
<keyword evidence="1" id="KW-0732">Signal</keyword>
<reference evidence="2 3" key="1">
    <citation type="submission" date="2016-12" db="EMBL/GenBank/DDBJ databases">
        <title>The draft genome sequence of HSLHS2.</title>
        <authorList>
            <person name="Hu D."/>
            <person name="Wang L."/>
            <person name="Shao Z."/>
        </authorList>
    </citation>
    <scope>NUCLEOTIDE SEQUENCE [LARGE SCALE GENOMIC DNA]</scope>
    <source>
        <strain evidence="2">MCCC 1A06712</strain>
    </source>
</reference>
<sequence length="184" mass="19593">MDRSKLMLRSLTGAVFLIGTTASAHPHSDIDQQLLITLGVDDAALTYVIVPSIGSGPDFVSMIDTDTDGTISPAEADQFANAIAAATTILADDQTVELYDVFAIMPPVENIMSATAPITVKATVEMPFATSGIHSVGVDIAFDAMSHDWFIQPFYRSDLIDLTGTPELMRQNDTSAISITAQTP</sequence>
<dbReference type="AlphaFoldDB" id="A0A251WVC4"/>
<evidence type="ECO:0000256" key="1">
    <source>
        <dbReference type="SAM" id="SignalP"/>
    </source>
</evidence>
<evidence type="ECO:0000313" key="3">
    <source>
        <dbReference type="Proteomes" id="UP000194664"/>
    </source>
</evidence>
<feature type="signal peptide" evidence="1">
    <location>
        <begin position="1"/>
        <end position="24"/>
    </location>
</feature>
<protein>
    <recommendedName>
        <fullName evidence="4">EF-hand domain-containing protein</fullName>
    </recommendedName>
</protein>
<gene>
    <name evidence="2" type="ORF">BVC71_14075</name>
</gene>
<comment type="caution">
    <text evidence="2">The sequence shown here is derived from an EMBL/GenBank/DDBJ whole genome shotgun (WGS) entry which is preliminary data.</text>
</comment>
<organism evidence="2 3">
    <name type="scientific">Marivivens niveibacter</name>
    <dbReference type="NCBI Taxonomy" id="1930667"/>
    <lineage>
        <taxon>Bacteria</taxon>
        <taxon>Pseudomonadati</taxon>
        <taxon>Pseudomonadota</taxon>
        <taxon>Alphaproteobacteria</taxon>
        <taxon>Rhodobacterales</taxon>
        <taxon>Paracoccaceae</taxon>
        <taxon>Marivivens group</taxon>
        <taxon>Marivivens</taxon>
    </lineage>
</organism>
<proteinExistence type="predicted"/>
<feature type="chain" id="PRO_5012445436" description="EF-hand domain-containing protein" evidence="1">
    <location>
        <begin position="25"/>
        <end position="184"/>
    </location>
</feature>
<dbReference type="Proteomes" id="UP000194664">
    <property type="component" value="Unassembled WGS sequence"/>
</dbReference>
<accession>A0A251WVC4</accession>